<reference evidence="4 5" key="1">
    <citation type="submission" date="2016-03" db="EMBL/GenBank/DDBJ databases">
        <title>Whole genome sequencing of Grifola frondosa 9006-11.</title>
        <authorList>
            <person name="Min B."/>
            <person name="Park H."/>
            <person name="Kim J.-G."/>
            <person name="Cho H."/>
            <person name="Oh Y.-L."/>
            <person name="Kong W.-S."/>
            <person name="Choi I.-G."/>
        </authorList>
    </citation>
    <scope>NUCLEOTIDE SEQUENCE [LARGE SCALE GENOMIC DNA]</scope>
    <source>
        <strain evidence="4 5">9006-11</strain>
    </source>
</reference>
<evidence type="ECO:0000313" key="4">
    <source>
        <dbReference type="EMBL" id="OBZ66956.1"/>
    </source>
</evidence>
<dbReference type="InterPro" id="IPR000477">
    <property type="entry name" value="RT_dom"/>
</dbReference>
<dbReference type="AlphaFoldDB" id="A0A1C7LS27"/>
<dbReference type="GO" id="GO:0003824">
    <property type="term" value="F:catalytic activity"/>
    <property type="evidence" value="ECO:0007669"/>
    <property type="project" value="UniProtKB-KW"/>
</dbReference>
<dbReference type="EMBL" id="LUGG01000027">
    <property type="protein sequence ID" value="OBZ66956.1"/>
    <property type="molecule type" value="Genomic_DNA"/>
</dbReference>
<accession>A0A1C7LS27</accession>
<dbReference type="Gene3D" id="3.10.10.10">
    <property type="entry name" value="HIV Type 1 Reverse Transcriptase, subunit A, domain 1"/>
    <property type="match status" value="1"/>
</dbReference>
<dbReference type="OrthoDB" id="3234307at2759"/>
<dbReference type="Proteomes" id="UP000092993">
    <property type="component" value="Unassembled WGS sequence"/>
</dbReference>
<feature type="domain" description="Integrase catalytic" evidence="3">
    <location>
        <begin position="551"/>
        <end position="723"/>
    </location>
</feature>
<dbReference type="InterPro" id="IPR036397">
    <property type="entry name" value="RNaseH_sf"/>
</dbReference>
<dbReference type="Pfam" id="PF00665">
    <property type="entry name" value="rve"/>
    <property type="match status" value="1"/>
</dbReference>
<dbReference type="PANTHER" id="PTHR37984">
    <property type="entry name" value="PROTEIN CBG26694"/>
    <property type="match status" value="1"/>
</dbReference>
<dbReference type="CDD" id="cd01647">
    <property type="entry name" value="RT_LTR"/>
    <property type="match status" value="1"/>
</dbReference>
<dbReference type="Pfam" id="PF17919">
    <property type="entry name" value="RT_RNaseH_2"/>
    <property type="match status" value="1"/>
</dbReference>
<dbReference type="Gene3D" id="3.30.420.10">
    <property type="entry name" value="Ribonuclease H-like superfamily/Ribonuclease H"/>
    <property type="match status" value="1"/>
</dbReference>
<dbReference type="InterPro" id="IPR043128">
    <property type="entry name" value="Rev_trsase/Diguanyl_cyclase"/>
</dbReference>
<evidence type="ECO:0000259" key="3">
    <source>
        <dbReference type="PROSITE" id="PS50994"/>
    </source>
</evidence>
<comment type="caution">
    <text evidence="4">The sequence shown here is derived from an EMBL/GenBank/DDBJ whole genome shotgun (WGS) entry which is preliminary data.</text>
</comment>
<protein>
    <submittedName>
        <fullName evidence="4">Retrovirus-related Pol polyprotein from transposon opus</fullName>
    </submittedName>
</protein>
<dbReference type="InterPro" id="IPR050951">
    <property type="entry name" value="Retrovirus_Pol_polyprotein"/>
</dbReference>
<evidence type="ECO:0000313" key="5">
    <source>
        <dbReference type="Proteomes" id="UP000092993"/>
    </source>
</evidence>
<gene>
    <name evidence="4" type="primary">pol_5</name>
    <name evidence="4" type="ORF">A0H81_13346</name>
</gene>
<name>A0A1C7LS27_GRIFR</name>
<dbReference type="Pfam" id="PF00078">
    <property type="entry name" value="RVT_1"/>
    <property type="match status" value="1"/>
</dbReference>
<dbReference type="PROSITE" id="PS50994">
    <property type="entry name" value="INTEGRASE"/>
    <property type="match status" value="1"/>
</dbReference>
<evidence type="ECO:0000256" key="2">
    <source>
        <dbReference type="ARBA" id="ARBA00023268"/>
    </source>
</evidence>
<dbReference type="GO" id="GO:0015074">
    <property type="term" value="P:DNA integration"/>
    <property type="evidence" value="ECO:0007669"/>
    <property type="project" value="InterPro"/>
</dbReference>
<dbReference type="Gene3D" id="3.30.70.270">
    <property type="match status" value="2"/>
</dbReference>
<keyword evidence="1" id="KW-0694">RNA-binding</keyword>
<dbReference type="OMA" id="SHNENAD"/>
<keyword evidence="2" id="KW-0511">Multifunctional enzyme</keyword>
<dbReference type="InterPro" id="IPR001584">
    <property type="entry name" value="Integrase_cat-core"/>
</dbReference>
<dbReference type="GO" id="GO:0005634">
    <property type="term" value="C:nucleus"/>
    <property type="evidence" value="ECO:0007669"/>
    <property type="project" value="UniProtKB-ARBA"/>
</dbReference>
<dbReference type="InterPro" id="IPR043502">
    <property type="entry name" value="DNA/RNA_pol_sf"/>
</dbReference>
<dbReference type="InterPro" id="IPR012337">
    <property type="entry name" value="RNaseH-like_sf"/>
</dbReference>
<keyword evidence="5" id="KW-1185">Reference proteome</keyword>
<dbReference type="GO" id="GO:0003723">
    <property type="term" value="F:RNA binding"/>
    <property type="evidence" value="ECO:0007669"/>
    <property type="project" value="UniProtKB-KW"/>
</dbReference>
<dbReference type="STRING" id="5627.A0A1C7LS27"/>
<sequence>MPQGDVRGKQQALSGHRWLCTFDFTSGFYAVTVAEESRPYTCFYVEGRGYFWCIKMPFGLTGAPSTFAHMTGIHLHDFLADGTMELFVDDGASADDDFDSLISKLRRIFTCIRDRGMSLSPSKSQFFVTDAVFAGASVGPSGVTADHAKLTAIVDWQPPKNALNLNSFLGLTGHFRDLIKDYAKIEAPLRNLLREVDLPKTYSKTTYRRILTNHVLAERWTDAHTDSFLTLKTILTSEPVLRHPKWDGTPFIVTTDGCQEGFGAVLTQRFQTVLPNGRTVEHLHPIAFASKRTSRTEEKYKPFLLEFAALKFALDKFSDIIWGFPIEIETDCQALRDVLINDKLNAAHARWRDSILAHQIVDVRHVPGRLNVVADGISRVGEGSPRTSTDGSTWTVSEDWESSLGLIQDIFQIDDEHTALLTRFQNEPLFLEVIQALLDLDTDTDSRRLRRAQHRASQYMLDKCKTMETHHRARTTCTITRRMRTSDGSSRTRAPTTQNGGHWGRDSIKIALLDRICSPHLDQSIIKAIQECGQCKNFGGKHLHSLLDPITRRHPFELLVGDYLALPKGKGGYHTVGLYLDTFSQHAWAFKYKTAGSAKTTNNSLQQIFRAYIPPETFMSDGGSHFDNNDVRDTCTSWHVRTHIVAAYSPWINGLVEGTNKLLLHILQRLCAPDLNDADINAATWDTLPGHWPDRLDEALQALNTRILPALKFTPKELLLSLPINTNPTPTGDATEPVEPDAIALHLAYAAQQCLDGCDAIVAHASKRKAAFDRRVQRTKPGEVIFIPGSLIQVYRSDLETTLSTARKLLPRWSQPRRVIERIKNSYKLATIDGFPINGTFHARRLRRYHLNSNSQLALDEGRRAASENAWIDVADTD</sequence>
<organism evidence="4 5">
    <name type="scientific">Grifola frondosa</name>
    <name type="common">Maitake</name>
    <name type="synonym">Polyporus frondosus</name>
    <dbReference type="NCBI Taxonomy" id="5627"/>
    <lineage>
        <taxon>Eukaryota</taxon>
        <taxon>Fungi</taxon>
        <taxon>Dikarya</taxon>
        <taxon>Basidiomycota</taxon>
        <taxon>Agaricomycotina</taxon>
        <taxon>Agaricomycetes</taxon>
        <taxon>Polyporales</taxon>
        <taxon>Grifolaceae</taxon>
        <taxon>Grifola</taxon>
    </lineage>
</organism>
<dbReference type="PANTHER" id="PTHR37984:SF5">
    <property type="entry name" value="PROTEIN NYNRIN-LIKE"/>
    <property type="match status" value="1"/>
</dbReference>
<evidence type="ECO:0000256" key="1">
    <source>
        <dbReference type="ARBA" id="ARBA00022884"/>
    </source>
</evidence>
<dbReference type="SUPFAM" id="SSF56672">
    <property type="entry name" value="DNA/RNA polymerases"/>
    <property type="match status" value="1"/>
</dbReference>
<dbReference type="SUPFAM" id="SSF53098">
    <property type="entry name" value="Ribonuclease H-like"/>
    <property type="match status" value="1"/>
</dbReference>
<dbReference type="InterPro" id="IPR041577">
    <property type="entry name" value="RT_RNaseH_2"/>
</dbReference>
<dbReference type="CDD" id="cd09274">
    <property type="entry name" value="RNase_HI_RT_Ty3"/>
    <property type="match status" value="1"/>
</dbReference>
<proteinExistence type="predicted"/>